<dbReference type="EMBL" id="ADMH02001311">
    <property type="protein sequence ID" value="ETN63053.1"/>
    <property type="molecule type" value="Genomic_DNA"/>
</dbReference>
<evidence type="ECO:0000313" key="3">
    <source>
        <dbReference type="EnsemblMetazoa" id="ADAC005249-PA"/>
    </source>
</evidence>
<evidence type="ECO:0000256" key="1">
    <source>
        <dbReference type="SAM" id="MobiDB-lite"/>
    </source>
</evidence>
<dbReference type="HOGENOM" id="CLU_2759864_0_0_1"/>
<organism evidence="2">
    <name type="scientific">Anopheles darlingi</name>
    <name type="common">Mosquito</name>
    <dbReference type="NCBI Taxonomy" id="43151"/>
    <lineage>
        <taxon>Eukaryota</taxon>
        <taxon>Metazoa</taxon>
        <taxon>Ecdysozoa</taxon>
        <taxon>Arthropoda</taxon>
        <taxon>Hexapoda</taxon>
        <taxon>Insecta</taxon>
        <taxon>Pterygota</taxon>
        <taxon>Neoptera</taxon>
        <taxon>Endopterygota</taxon>
        <taxon>Diptera</taxon>
        <taxon>Nematocera</taxon>
        <taxon>Culicoidea</taxon>
        <taxon>Culicidae</taxon>
        <taxon>Anophelinae</taxon>
        <taxon>Anopheles</taxon>
    </lineage>
</organism>
<protein>
    <submittedName>
        <fullName evidence="2 3">Uncharacterized protein</fullName>
    </submittedName>
</protein>
<dbReference type="VEuPathDB" id="VectorBase:ADAC005249"/>
<proteinExistence type="predicted"/>
<reference evidence="2" key="3">
    <citation type="journal article" date="2013" name="Nucleic Acids Res.">
        <title>The genome of Anopheles darlingi, the main neotropical malaria vector.</title>
        <authorList>
            <person name="Marinotti O."/>
            <person name="Cerqueira G.C."/>
            <person name="de Almeida L.G."/>
            <person name="Ferro M.I."/>
            <person name="Loreto E.L."/>
            <person name="Zaha A."/>
            <person name="Teixeira S.M."/>
            <person name="Wespiser A.R."/>
            <person name="Almeida E Silva A."/>
            <person name="Schlindwein A.D."/>
            <person name="Pacheco A.C."/>
            <person name="Silva A.L."/>
            <person name="Graveley B.R."/>
            <person name="Walenz B.P."/>
            <person name="Lima Bde A."/>
            <person name="Ribeiro C.A."/>
            <person name="Nunes-Silva C.G."/>
            <person name="de Carvalho C.R."/>
            <person name="Soares C.M."/>
            <person name="de Menezes C.B."/>
            <person name="Matiolli C."/>
            <person name="Caffrey D."/>
            <person name="Araujo D.A."/>
            <person name="de Oliveira D.M."/>
            <person name="Golenbock D."/>
            <person name="Grisard E.C."/>
            <person name="Fantinatti-Garboggini F."/>
            <person name="de Carvalho F.M."/>
            <person name="Barcellos F.G."/>
            <person name="Prosdocimi F."/>
            <person name="May G."/>
            <person name="Azevedo Junior G.M."/>
            <person name="Guimaraes G.M."/>
            <person name="Goldman G.H."/>
            <person name="Padilha I.Q."/>
            <person name="Batista Jda S."/>
            <person name="Ferro J.A."/>
            <person name="Ribeiro J.M."/>
            <person name="Fietto J.L."/>
            <person name="Dabbas K.M."/>
            <person name="Cerdeira L."/>
            <person name="Agnez-Lima L.F."/>
            <person name="Brocchi M."/>
            <person name="de Carvalho M.O."/>
            <person name="Teixeira Mde M."/>
            <person name="Diniz Maia Mde M."/>
            <person name="Goldman M.H."/>
            <person name="Cruz Schneider M.P."/>
            <person name="Felipe M.S."/>
            <person name="Hungria M."/>
            <person name="Nicolas M.F."/>
            <person name="Pereira M."/>
            <person name="Montes M.A."/>
            <person name="Cantao M.E."/>
            <person name="Vincentz M."/>
            <person name="Rafael M.S."/>
            <person name="Silverman N."/>
            <person name="Stoco P.H."/>
            <person name="Souza R.C."/>
            <person name="Vicentini R."/>
            <person name="Gazzinelli R.T."/>
            <person name="Neves Rde O."/>
            <person name="Silva R."/>
            <person name="Astolfi-Filho S."/>
            <person name="Maciel T.E."/>
            <person name="Urmenyi T.P."/>
            <person name="Tadei W.P."/>
            <person name="Camargo E.P."/>
            <person name="de Vasconcelos A.T."/>
        </authorList>
    </citation>
    <scope>NUCLEOTIDE SEQUENCE</scope>
</reference>
<feature type="compositionally biased region" description="Polar residues" evidence="1">
    <location>
        <begin position="11"/>
        <end position="23"/>
    </location>
</feature>
<sequence length="70" mass="7914">MTNEHQHHACNHSSQHHYTQEATETLRLSLAGLKELQLTNNNNNNSRTTGIPHPAKPVFRELDLATKMGQ</sequence>
<dbReference type="Proteomes" id="UP000000673">
    <property type="component" value="Unassembled WGS sequence"/>
</dbReference>
<evidence type="ECO:0000313" key="2">
    <source>
        <dbReference type="EMBL" id="ETN63053.1"/>
    </source>
</evidence>
<dbReference type="EnsemblMetazoa" id="ADAC005249-RA">
    <property type="protein sequence ID" value="ADAC005249-PA"/>
    <property type="gene ID" value="ADAC005249"/>
</dbReference>
<reference evidence="2 4" key="1">
    <citation type="journal article" date="2010" name="BMC Genomics">
        <title>Combination of measures distinguishes pre-miRNAs from other stem-loops in the genome of the newly sequenced Anopheles darlingi.</title>
        <authorList>
            <person name="Mendes N.D."/>
            <person name="Freitas A.T."/>
            <person name="Vasconcelos A.T."/>
            <person name="Sagot M.F."/>
        </authorList>
    </citation>
    <scope>NUCLEOTIDE SEQUENCE</scope>
</reference>
<evidence type="ECO:0000313" key="4">
    <source>
        <dbReference type="Proteomes" id="UP000000673"/>
    </source>
</evidence>
<reference evidence="2" key="2">
    <citation type="submission" date="2010-05" db="EMBL/GenBank/DDBJ databases">
        <authorList>
            <person name="Almeida L.G."/>
            <person name="Nicolas M.F."/>
            <person name="Souza R.C."/>
            <person name="Vasconcelos A.T.R."/>
        </authorList>
    </citation>
    <scope>NUCLEOTIDE SEQUENCE</scope>
</reference>
<name>W5JID8_ANODA</name>
<reference evidence="3" key="4">
    <citation type="submission" date="2015-06" db="UniProtKB">
        <authorList>
            <consortium name="EnsemblMetazoa"/>
        </authorList>
    </citation>
    <scope>IDENTIFICATION</scope>
</reference>
<keyword evidence="4" id="KW-1185">Reference proteome</keyword>
<accession>W5JID8</accession>
<dbReference type="AlphaFoldDB" id="W5JID8"/>
<gene>
    <name evidence="2" type="ORF">AND_005249</name>
</gene>
<feature type="region of interest" description="Disordered" evidence="1">
    <location>
        <begin position="1"/>
        <end position="23"/>
    </location>
</feature>